<sequence>MLLNHCEKEQWVQIASTFPSEQFLNQLLQIFFALQGRDTLSWFHLPTVQMENLRAECLTAMIGTAACFSLNRSVQRFGYVLPEMVRFAVIDQWCRDNSTSRDLQLLNSMLTATTLQSWSGNKRQAEIGEGNSQTVITIIRRSRWLRKDHYRAIYPVSDDQGADLDRKWRLWVDQESKKRLIYRAFYLDAQLSMTNHVNPLMSYAEVRVPFPDADPMWRATSAEAWKAACLHAGKSPGKRPLTLCDAVRICNGEVKQSDLSVQTTLYTLYGLWTLVWERQQFQDAMQSGDAISEDEMHDTPNLMLPSRREPLLKALNALRVRLSSIKDEDERSPTAEPMLVLEYLSMALHVPLQGLHAFAGRDGEREARRIYPLLQEWVQSREARQGVWHAGQVFSAAKAHSSRDMRDLRVMLVYQASITLWVYGVIMKASRGPSRSLRTEEFGPDSVVRLDGEEKGAAVRKFIAIAEGVPALRDVFDGLDEGPICLVENASSTMEAAIRILQRPLDDKDGAQLPLVESVTKLMSEIAKVANIL</sequence>
<reference evidence="7" key="1">
    <citation type="submission" date="2023-06" db="EMBL/GenBank/DDBJ databases">
        <authorList>
            <person name="Noh H."/>
        </authorList>
    </citation>
    <scope>NUCLEOTIDE SEQUENCE</scope>
    <source>
        <strain evidence="7">DUCC20226</strain>
    </source>
</reference>
<dbReference type="AlphaFoldDB" id="A0AAD9S1N1"/>
<evidence type="ECO:0000313" key="8">
    <source>
        <dbReference type="Proteomes" id="UP001265746"/>
    </source>
</evidence>
<dbReference type="Proteomes" id="UP001265746">
    <property type="component" value="Unassembled WGS sequence"/>
</dbReference>
<organism evidence="7 8">
    <name type="scientific">Phomopsis amygdali</name>
    <name type="common">Fusicoccum amygdali</name>
    <dbReference type="NCBI Taxonomy" id="1214568"/>
    <lineage>
        <taxon>Eukaryota</taxon>
        <taxon>Fungi</taxon>
        <taxon>Dikarya</taxon>
        <taxon>Ascomycota</taxon>
        <taxon>Pezizomycotina</taxon>
        <taxon>Sordariomycetes</taxon>
        <taxon>Sordariomycetidae</taxon>
        <taxon>Diaporthales</taxon>
        <taxon>Diaporthaceae</taxon>
        <taxon>Diaporthe</taxon>
    </lineage>
</organism>
<evidence type="ECO:0000259" key="6">
    <source>
        <dbReference type="Pfam" id="PF04082"/>
    </source>
</evidence>
<dbReference type="EMBL" id="JAUJFL010000011">
    <property type="protein sequence ID" value="KAK2596297.1"/>
    <property type="molecule type" value="Genomic_DNA"/>
</dbReference>
<evidence type="ECO:0000256" key="1">
    <source>
        <dbReference type="ARBA" id="ARBA00022723"/>
    </source>
</evidence>
<dbReference type="Pfam" id="PF04082">
    <property type="entry name" value="Fungal_trans"/>
    <property type="match status" value="1"/>
</dbReference>
<dbReference type="GO" id="GO:0003677">
    <property type="term" value="F:DNA binding"/>
    <property type="evidence" value="ECO:0007669"/>
    <property type="project" value="InterPro"/>
</dbReference>
<evidence type="ECO:0000313" key="7">
    <source>
        <dbReference type="EMBL" id="KAK2596297.1"/>
    </source>
</evidence>
<name>A0AAD9S1N1_PHOAM</name>
<keyword evidence="8" id="KW-1185">Reference proteome</keyword>
<keyword evidence="2" id="KW-0862">Zinc</keyword>
<dbReference type="InterPro" id="IPR007219">
    <property type="entry name" value="XnlR_reg_dom"/>
</dbReference>
<evidence type="ECO:0000256" key="4">
    <source>
        <dbReference type="ARBA" id="ARBA00023163"/>
    </source>
</evidence>
<protein>
    <recommendedName>
        <fullName evidence="6">Xylanolytic transcriptional activator regulatory domain-containing protein</fullName>
    </recommendedName>
</protein>
<proteinExistence type="predicted"/>
<evidence type="ECO:0000256" key="5">
    <source>
        <dbReference type="ARBA" id="ARBA00023242"/>
    </source>
</evidence>
<evidence type="ECO:0000256" key="3">
    <source>
        <dbReference type="ARBA" id="ARBA00023015"/>
    </source>
</evidence>
<dbReference type="GO" id="GO:0006351">
    <property type="term" value="P:DNA-templated transcription"/>
    <property type="evidence" value="ECO:0007669"/>
    <property type="project" value="InterPro"/>
</dbReference>
<evidence type="ECO:0000256" key="2">
    <source>
        <dbReference type="ARBA" id="ARBA00022833"/>
    </source>
</evidence>
<keyword evidence="1" id="KW-0479">Metal-binding</keyword>
<accession>A0AAD9S1N1</accession>
<keyword evidence="5" id="KW-0539">Nucleus</keyword>
<feature type="domain" description="Xylanolytic transcriptional activator regulatory" evidence="6">
    <location>
        <begin position="54"/>
        <end position="230"/>
    </location>
</feature>
<keyword evidence="4" id="KW-0804">Transcription</keyword>
<comment type="caution">
    <text evidence="7">The sequence shown here is derived from an EMBL/GenBank/DDBJ whole genome shotgun (WGS) entry which is preliminary data.</text>
</comment>
<dbReference type="GO" id="GO:0008270">
    <property type="term" value="F:zinc ion binding"/>
    <property type="evidence" value="ECO:0007669"/>
    <property type="project" value="InterPro"/>
</dbReference>
<keyword evidence="3" id="KW-0805">Transcription regulation</keyword>
<dbReference type="PANTHER" id="PTHR47660">
    <property type="entry name" value="TRANSCRIPTION FACTOR WITH C2H2 AND ZN(2)-CYS(6) DNA BINDING DOMAIN (EUROFUNG)-RELATED-RELATED"/>
    <property type="match status" value="1"/>
</dbReference>
<dbReference type="PANTHER" id="PTHR47660:SF2">
    <property type="entry name" value="TRANSCRIPTION FACTOR WITH C2H2 AND ZN(2)-CYS(6) DNA BINDING DOMAIN (EUROFUNG)"/>
    <property type="match status" value="1"/>
</dbReference>
<gene>
    <name evidence="7" type="ORF">N8I77_013193</name>
</gene>